<gene>
    <name evidence="2" type="ORF">EJQ19_21580</name>
</gene>
<keyword evidence="3" id="KW-1185">Reference proteome</keyword>
<accession>A0A430J9F0</accession>
<dbReference type="EMBL" id="RXHU01000066">
    <property type="protein sequence ID" value="RTE07147.1"/>
    <property type="molecule type" value="Genomic_DNA"/>
</dbReference>
<evidence type="ECO:0000259" key="1">
    <source>
        <dbReference type="Pfam" id="PF13320"/>
    </source>
</evidence>
<dbReference type="Pfam" id="PF13320">
    <property type="entry name" value="GH123_cat"/>
    <property type="match status" value="1"/>
</dbReference>
<evidence type="ECO:0000313" key="3">
    <source>
        <dbReference type="Proteomes" id="UP000276128"/>
    </source>
</evidence>
<dbReference type="OrthoDB" id="197680at2"/>
<dbReference type="AlphaFoldDB" id="A0A430J9F0"/>
<dbReference type="Proteomes" id="UP000276128">
    <property type="component" value="Unassembled WGS sequence"/>
</dbReference>
<organism evidence="2 3">
    <name type="scientific">Paenibacillus whitsoniae</name>
    <dbReference type="NCBI Taxonomy" id="2496558"/>
    <lineage>
        <taxon>Bacteria</taxon>
        <taxon>Bacillati</taxon>
        <taxon>Bacillota</taxon>
        <taxon>Bacilli</taxon>
        <taxon>Bacillales</taxon>
        <taxon>Paenibacillaceae</taxon>
        <taxon>Paenibacillus</taxon>
    </lineage>
</organism>
<sequence length="560" mass="64385">MQDVFVFETRCLHSLVKVFPDEELTDDPYERGTALRGETFHFQVAYRAPALTKPIRVSVMSGLPAAITLQKVGLAPSELPCQRRHDDNVLRVTPGLYPDPLYPIDEERGVVGIHYQWRSVWVTVELGEETPAGEYAVAVKFASSTGETLGEEWFRLEVIPVMLPQQTLIHTEWFHPDCLANYYGVDVFSDAHWRLIESYLQTAVQHGMNMVLTPHFTPPLDTQVGGERPTVQLVDVWIVEGGKYEFGFDRLLRWITLCDRIGIRYFEFSHLFTQWGAKHAPKVLAEGQGELRRIFGWETDATGEAYTSFLNQYLPALMTFLRAQGLENRCYFHISDEPLLEHMPWYRSASELMQTHLGNFPIIDALTNYEYYEQGLVKRPIPANDHIELFLELQVPELWTYYCCVQYRQVSNRFFNMPSARNRVIGVQLYKFQIAGFLHWGYNFWNTQYSLQAIDPYRVTDAGGSFPSGDAFLVYPGDAGPVESIRMDVFYEGLQDLRALQLLESLVGRDAVLVLIEEGLSEPLSFSRYPHEAAWLLGLRERVNREIGAALASKRREEER</sequence>
<name>A0A430J9F0_9BACL</name>
<proteinExistence type="predicted"/>
<evidence type="ECO:0000313" key="2">
    <source>
        <dbReference type="EMBL" id="RTE07147.1"/>
    </source>
</evidence>
<dbReference type="InterPro" id="IPR017853">
    <property type="entry name" value="GH"/>
</dbReference>
<dbReference type="SUPFAM" id="SSF51445">
    <property type="entry name" value="(Trans)glycosidases"/>
    <property type="match status" value="1"/>
</dbReference>
<feature type="domain" description="Glycoside hydrolase 123 catalytic" evidence="1">
    <location>
        <begin position="173"/>
        <end position="503"/>
    </location>
</feature>
<dbReference type="InterPro" id="IPR025150">
    <property type="entry name" value="GH123_cat"/>
</dbReference>
<reference evidence="2 3" key="1">
    <citation type="submission" date="2018-12" db="EMBL/GenBank/DDBJ databases">
        <title>Bacillus ochoae sp. nov., Paenibacillus whitsoniae sp. nov., Paenibacillus spiritus sp. nov. Isolated from the Mars Exploration Rover during spacecraft assembly.</title>
        <authorList>
            <person name="Seuylemezian A."/>
            <person name="Vaishampayan P."/>
        </authorList>
    </citation>
    <scope>NUCLEOTIDE SEQUENCE [LARGE SCALE GENOMIC DNA]</scope>
    <source>
        <strain evidence="2 3">MER 54</strain>
    </source>
</reference>
<protein>
    <submittedName>
        <fullName evidence="2">DUF4091 domain-containing protein</fullName>
    </submittedName>
</protein>
<dbReference type="RefSeq" id="WP_126143310.1">
    <property type="nucleotide sequence ID" value="NZ_RXHU01000066.1"/>
</dbReference>
<comment type="caution">
    <text evidence="2">The sequence shown here is derived from an EMBL/GenBank/DDBJ whole genome shotgun (WGS) entry which is preliminary data.</text>
</comment>